<evidence type="ECO:0000256" key="3">
    <source>
        <dbReference type="ARBA" id="ARBA00023180"/>
    </source>
</evidence>
<dbReference type="Pfam" id="PF02298">
    <property type="entry name" value="Cu_bind_like"/>
    <property type="match status" value="1"/>
</dbReference>
<dbReference type="CDD" id="cd04216">
    <property type="entry name" value="Phytocyanin"/>
    <property type="match status" value="1"/>
</dbReference>
<dbReference type="AlphaFoldDB" id="A0ABD1QEI6"/>
<dbReference type="Gene3D" id="2.60.40.420">
    <property type="entry name" value="Cupredoxins - blue copper proteins"/>
    <property type="match status" value="1"/>
</dbReference>
<keyword evidence="4" id="KW-0812">Transmembrane</keyword>
<evidence type="ECO:0000256" key="4">
    <source>
        <dbReference type="SAM" id="Phobius"/>
    </source>
</evidence>
<dbReference type="PANTHER" id="PTHR33021">
    <property type="entry name" value="BLUE COPPER PROTEIN"/>
    <property type="match status" value="1"/>
</dbReference>
<gene>
    <name evidence="7" type="ORF">Adt_35376</name>
</gene>
<feature type="domain" description="Phytocyanin" evidence="6">
    <location>
        <begin position="21"/>
        <end position="121"/>
    </location>
</feature>
<proteinExistence type="predicted"/>
<evidence type="ECO:0000313" key="7">
    <source>
        <dbReference type="EMBL" id="KAL2474640.1"/>
    </source>
</evidence>
<dbReference type="Proteomes" id="UP001604336">
    <property type="component" value="Unassembled WGS sequence"/>
</dbReference>
<protein>
    <submittedName>
        <fullName evidence="7">Uclacyanin 1</fullName>
    </submittedName>
</protein>
<dbReference type="PROSITE" id="PS00196">
    <property type="entry name" value="COPPER_BLUE"/>
    <property type="match status" value="1"/>
</dbReference>
<feature type="chain" id="PRO_5044750361" evidence="5">
    <location>
        <begin position="21"/>
        <end position="200"/>
    </location>
</feature>
<dbReference type="GO" id="GO:0046872">
    <property type="term" value="F:metal ion binding"/>
    <property type="evidence" value="ECO:0007669"/>
    <property type="project" value="UniProtKB-KW"/>
</dbReference>
<organism evidence="7 8">
    <name type="scientific">Abeliophyllum distichum</name>
    <dbReference type="NCBI Taxonomy" id="126358"/>
    <lineage>
        <taxon>Eukaryota</taxon>
        <taxon>Viridiplantae</taxon>
        <taxon>Streptophyta</taxon>
        <taxon>Embryophyta</taxon>
        <taxon>Tracheophyta</taxon>
        <taxon>Spermatophyta</taxon>
        <taxon>Magnoliopsida</taxon>
        <taxon>eudicotyledons</taxon>
        <taxon>Gunneridae</taxon>
        <taxon>Pentapetalae</taxon>
        <taxon>asterids</taxon>
        <taxon>lamiids</taxon>
        <taxon>Lamiales</taxon>
        <taxon>Oleaceae</taxon>
        <taxon>Forsythieae</taxon>
        <taxon>Abeliophyllum</taxon>
    </lineage>
</organism>
<reference evidence="8" key="1">
    <citation type="submission" date="2024-07" db="EMBL/GenBank/DDBJ databases">
        <title>Two chromosome-level genome assemblies of Korean endemic species Abeliophyllum distichum and Forsythia ovata (Oleaceae).</title>
        <authorList>
            <person name="Jang H."/>
        </authorList>
    </citation>
    <scope>NUCLEOTIDE SEQUENCE [LARGE SCALE GENOMIC DNA]</scope>
</reference>
<dbReference type="FunFam" id="2.60.40.420:FF:000003">
    <property type="entry name" value="Blue copper"/>
    <property type="match status" value="1"/>
</dbReference>
<dbReference type="InterPro" id="IPR008972">
    <property type="entry name" value="Cupredoxin"/>
</dbReference>
<name>A0ABD1QEI6_9LAMI</name>
<keyword evidence="8" id="KW-1185">Reference proteome</keyword>
<dbReference type="EMBL" id="JBFOLK010000011">
    <property type="protein sequence ID" value="KAL2474640.1"/>
    <property type="molecule type" value="Genomic_DNA"/>
</dbReference>
<evidence type="ECO:0000313" key="8">
    <source>
        <dbReference type="Proteomes" id="UP001604336"/>
    </source>
</evidence>
<feature type="signal peptide" evidence="5">
    <location>
        <begin position="1"/>
        <end position="20"/>
    </location>
</feature>
<accession>A0ABD1QEI6</accession>
<dbReference type="InterPro" id="IPR028871">
    <property type="entry name" value="BlueCu_1_BS"/>
</dbReference>
<keyword evidence="3" id="KW-0325">Glycoprotein</keyword>
<keyword evidence="2" id="KW-0186">Copper</keyword>
<dbReference type="InterPro" id="IPR003245">
    <property type="entry name" value="Phytocyanin_dom"/>
</dbReference>
<keyword evidence="4" id="KW-1133">Transmembrane helix</keyword>
<sequence>MHRTLLSLAIIAMLIYMAKAANHTVGAPNGGWDQFTDLQTWASSQTFSLGDNLFFQYTSFHNLLEVSKADYDSCVTSNPLNPPYLGGLTVIPLINRGKRYFICGIPGHCAAGMKVEINTIAASALPPVAALPPPTLATASSLVPPVSSPSPSTMPSLPSATVLPPAVSFPDTPLSLATKFGVTVGFTAGVAFLMVMLLIM</sequence>
<comment type="caution">
    <text evidence="7">The sequence shown here is derived from an EMBL/GenBank/DDBJ whole genome shotgun (WGS) entry which is preliminary data.</text>
</comment>
<dbReference type="SUPFAM" id="SSF49503">
    <property type="entry name" value="Cupredoxins"/>
    <property type="match status" value="1"/>
</dbReference>
<keyword evidence="5" id="KW-0732">Signal</keyword>
<keyword evidence="1" id="KW-0479">Metal-binding</keyword>
<dbReference type="InterPro" id="IPR039391">
    <property type="entry name" value="Phytocyanin-like"/>
</dbReference>
<evidence type="ECO:0000256" key="1">
    <source>
        <dbReference type="ARBA" id="ARBA00022723"/>
    </source>
</evidence>
<evidence type="ECO:0000256" key="2">
    <source>
        <dbReference type="ARBA" id="ARBA00023008"/>
    </source>
</evidence>
<evidence type="ECO:0000259" key="6">
    <source>
        <dbReference type="PROSITE" id="PS51485"/>
    </source>
</evidence>
<dbReference type="PANTHER" id="PTHR33021:SF499">
    <property type="entry name" value="OS12G0150500 PROTEIN"/>
    <property type="match status" value="1"/>
</dbReference>
<evidence type="ECO:0000256" key="5">
    <source>
        <dbReference type="SAM" id="SignalP"/>
    </source>
</evidence>
<keyword evidence="4" id="KW-0472">Membrane</keyword>
<feature type="transmembrane region" description="Helical" evidence="4">
    <location>
        <begin position="180"/>
        <end position="199"/>
    </location>
</feature>
<dbReference type="PROSITE" id="PS51485">
    <property type="entry name" value="PHYTOCYANIN"/>
    <property type="match status" value="1"/>
</dbReference>